<feature type="compositionally biased region" description="Basic and acidic residues" evidence="1">
    <location>
        <begin position="19"/>
        <end position="33"/>
    </location>
</feature>
<proteinExistence type="predicted"/>
<feature type="region of interest" description="Disordered" evidence="1">
    <location>
        <begin position="77"/>
        <end position="102"/>
    </location>
</feature>
<feature type="region of interest" description="Disordered" evidence="1">
    <location>
        <begin position="19"/>
        <end position="38"/>
    </location>
</feature>
<evidence type="ECO:0000313" key="2">
    <source>
        <dbReference type="EMBL" id="KFA87888.1"/>
    </source>
</evidence>
<dbReference type="Proteomes" id="UP000028547">
    <property type="component" value="Unassembled WGS sequence"/>
</dbReference>
<name>A0A084SHF3_9BACT</name>
<comment type="caution">
    <text evidence="2">The sequence shown here is derived from an EMBL/GenBank/DDBJ whole genome shotgun (WGS) entry which is preliminary data.</text>
</comment>
<evidence type="ECO:0000313" key="3">
    <source>
        <dbReference type="Proteomes" id="UP000028547"/>
    </source>
</evidence>
<reference evidence="2 3" key="1">
    <citation type="submission" date="2014-07" db="EMBL/GenBank/DDBJ databases">
        <title>Draft Genome Sequence of Gephyronic Acid Producer, Cystobacter violaceus Strain Cb vi76.</title>
        <authorList>
            <person name="Stevens D.C."/>
            <person name="Young J."/>
            <person name="Carmichael R."/>
            <person name="Tan J."/>
            <person name="Taylor R.E."/>
        </authorList>
    </citation>
    <scope>NUCLEOTIDE SEQUENCE [LARGE SCALE GENOMIC DNA]</scope>
    <source>
        <strain evidence="2 3">Cb vi76</strain>
    </source>
</reference>
<dbReference type="EMBL" id="JPMI01000322">
    <property type="protein sequence ID" value="KFA87888.1"/>
    <property type="molecule type" value="Genomic_DNA"/>
</dbReference>
<sequence length="123" mass="13838">MVIDLNKPLRPQAVAAVDARDSNHHLDENDEPKGSGFRPAVLDEFDVGTSVNYANRYSDVAYWRIRGREQQLMDSLGGAWSDTREPYRTENAQRGVAKDNPLGRLFHDAASKKWGPLHPYTGD</sequence>
<accession>A0A084SHF3</accession>
<dbReference type="AlphaFoldDB" id="A0A084SHF3"/>
<gene>
    <name evidence="2" type="ORF">Q664_44700</name>
</gene>
<protein>
    <submittedName>
        <fullName evidence="2">Uncharacterized protein</fullName>
    </submittedName>
</protein>
<evidence type="ECO:0000256" key="1">
    <source>
        <dbReference type="SAM" id="MobiDB-lite"/>
    </source>
</evidence>
<organism evidence="2 3">
    <name type="scientific">Archangium violaceum Cb vi76</name>
    <dbReference type="NCBI Taxonomy" id="1406225"/>
    <lineage>
        <taxon>Bacteria</taxon>
        <taxon>Pseudomonadati</taxon>
        <taxon>Myxococcota</taxon>
        <taxon>Myxococcia</taxon>
        <taxon>Myxococcales</taxon>
        <taxon>Cystobacterineae</taxon>
        <taxon>Archangiaceae</taxon>
        <taxon>Archangium</taxon>
    </lineage>
</organism>